<comment type="caution">
    <text evidence="1">The sequence shown here is derived from an EMBL/GenBank/DDBJ whole genome shotgun (WGS) entry which is preliminary data.</text>
</comment>
<dbReference type="GO" id="GO:0016787">
    <property type="term" value="F:hydrolase activity"/>
    <property type="evidence" value="ECO:0007669"/>
    <property type="project" value="UniProtKB-KW"/>
</dbReference>
<keyword evidence="1" id="KW-0378">Hydrolase</keyword>
<dbReference type="SUPFAM" id="SSF52266">
    <property type="entry name" value="SGNH hydrolase"/>
    <property type="match status" value="1"/>
</dbReference>
<accession>A0ABP8LLU7</accession>
<name>A0ABP8LLU7_9BACT</name>
<dbReference type="Proteomes" id="UP001501508">
    <property type="component" value="Unassembled WGS sequence"/>
</dbReference>
<organism evidence="1 2">
    <name type="scientific">Ravibacter arvi</name>
    <dbReference type="NCBI Taxonomy" id="2051041"/>
    <lineage>
        <taxon>Bacteria</taxon>
        <taxon>Pseudomonadati</taxon>
        <taxon>Bacteroidota</taxon>
        <taxon>Cytophagia</taxon>
        <taxon>Cytophagales</taxon>
        <taxon>Spirosomataceae</taxon>
        <taxon>Ravibacter</taxon>
    </lineage>
</organism>
<sequence length="240" mass="27102">MMQDLVKIVAGVVIMLLLDGCSMHRAAKVKAPETVVILGNSIVRHGPSEALGWYGDWGMAASAESLDFVHVLERKIRSAKPHSKVIGGNLYTFERDYVNFNTAELDPFRDADLLILKFSENVDAGLIEKQDFKKHYLRILDNLTAGKPRKIVLADGFWASPVNDVVRAIADERKFPFVQLHDLSRDSLMTAKGLFKHTGVANHPSDKGMAAIADRIWEKIEVYYTGRNRQNENSLKRRRR</sequence>
<dbReference type="InterPro" id="IPR036514">
    <property type="entry name" value="SGNH_hydro_sf"/>
</dbReference>
<dbReference type="RefSeq" id="WP_345026229.1">
    <property type="nucleotide sequence ID" value="NZ_BAABEY010000001.1"/>
</dbReference>
<keyword evidence="2" id="KW-1185">Reference proteome</keyword>
<dbReference type="EMBL" id="BAABEY010000001">
    <property type="protein sequence ID" value="GAA4431768.1"/>
    <property type="molecule type" value="Genomic_DNA"/>
</dbReference>
<evidence type="ECO:0000313" key="1">
    <source>
        <dbReference type="EMBL" id="GAA4431768.1"/>
    </source>
</evidence>
<gene>
    <name evidence="1" type="ORF">GCM10023091_03020</name>
</gene>
<protein>
    <submittedName>
        <fullName evidence="1">SGNH/GDSL hydrolase family protein</fullName>
    </submittedName>
</protein>
<evidence type="ECO:0000313" key="2">
    <source>
        <dbReference type="Proteomes" id="UP001501508"/>
    </source>
</evidence>
<dbReference type="CDD" id="cd00229">
    <property type="entry name" value="SGNH_hydrolase"/>
    <property type="match status" value="1"/>
</dbReference>
<proteinExistence type="predicted"/>
<dbReference type="Gene3D" id="3.40.50.1110">
    <property type="entry name" value="SGNH hydrolase"/>
    <property type="match status" value="1"/>
</dbReference>
<reference evidence="2" key="1">
    <citation type="journal article" date="2019" name="Int. J. Syst. Evol. Microbiol.">
        <title>The Global Catalogue of Microorganisms (GCM) 10K type strain sequencing project: providing services to taxonomists for standard genome sequencing and annotation.</title>
        <authorList>
            <consortium name="The Broad Institute Genomics Platform"/>
            <consortium name="The Broad Institute Genome Sequencing Center for Infectious Disease"/>
            <person name="Wu L."/>
            <person name="Ma J."/>
        </authorList>
    </citation>
    <scope>NUCLEOTIDE SEQUENCE [LARGE SCALE GENOMIC DNA]</scope>
    <source>
        <strain evidence="2">JCM 31920</strain>
    </source>
</reference>